<comment type="caution">
    <text evidence="6">The sequence shown here is derived from an EMBL/GenBank/DDBJ whole genome shotgun (WGS) entry which is preliminary data.</text>
</comment>
<name>A0A365K1H6_9BACL</name>
<dbReference type="PRINTS" id="PR00455">
    <property type="entry name" value="HTHTETR"/>
</dbReference>
<dbReference type="InterPro" id="IPR050109">
    <property type="entry name" value="HTH-type_TetR-like_transc_reg"/>
</dbReference>
<evidence type="ECO:0000313" key="6">
    <source>
        <dbReference type="EMBL" id="RAZ66504.1"/>
    </source>
</evidence>
<dbReference type="Pfam" id="PF00440">
    <property type="entry name" value="TetR_N"/>
    <property type="match status" value="1"/>
</dbReference>
<reference evidence="6 7" key="1">
    <citation type="submission" date="2018-06" db="EMBL/GenBank/DDBJ databases">
        <title>The draft genome sequences of strains SCU63 and S1.</title>
        <authorList>
            <person name="Gan L."/>
        </authorList>
    </citation>
    <scope>NUCLEOTIDE SEQUENCE [LARGE SCALE GENOMIC DNA]</scope>
    <source>
        <strain evidence="6 7">S1</strain>
    </source>
</reference>
<evidence type="ECO:0000259" key="5">
    <source>
        <dbReference type="PROSITE" id="PS50977"/>
    </source>
</evidence>
<dbReference type="Gene3D" id="1.10.10.60">
    <property type="entry name" value="Homeodomain-like"/>
    <property type="match status" value="1"/>
</dbReference>
<dbReference type="InterPro" id="IPR009057">
    <property type="entry name" value="Homeodomain-like_sf"/>
</dbReference>
<dbReference type="GO" id="GO:0000976">
    <property type="term" value="F:transcription cis-regulatory region binding"/>
    <property type="evidence" value="ECO:0007669"/>
    <property type="project" value="TreeGrafter"/>
</dbReference>
<evidence type="ECO:0000256" key="1">
    <source>
        <dbReference type="ARBA" id="ARBA00023015"/>
    </source>
</evidence>
<dbReference type="SUPFAM" id="SSF48498">
    <property type="entry name" value="Tetracyclin repressor-like, C-terminal domain"/>
    <property type="match status" value="1"/>
</dbReference>
<sequence>MANMTSRQEKAIETKKRILRTALALFSEKGFDRVSVDEIVRKSEASKGAFYGHFTSKYDIFLEKFKEIDQFYSAFQESLPESLSAEQKIRKLAIAQMEYLRDEMGRDGIRSLYAYALTPSVDNYLSDTERPLYAILETMISEGQQSGELTSSLKPGRLALLLSRSMRGTLYDWAIFGGDFDLADEIDSALELLFHGIRQ</sequence>
<dbReference type="GO" id="GO:0003700">
    <property type="term" value="F:DNA-binding transcription factor activity"/>
    <property type="evidence" value="ECO:0007669"/>
    <property type="project" value="TreeGrafter"/>
</dbReference>
<dbReference type="PROSITE" id="PS50977">
    <property type="entry name" value="HTH_TETR_2"/>
    <property type="match status" value="1"/>
</dbReference>
<organism evidence="6 7">
    <name type="scientific">Planococcus maitriensis</name>
    <dbReference type="NCBI Taxonomy" id="221799"/>
    <lineage>
        <taxon>Bacteria</taxon>
        <taxon>Bacillati</taxon>
        <taxon>Bacillota</taxon>
        <taxon>Bacilli</taxon>
        <taxon>Bacillales</taxon>
        <taxon>Caryophanaceae</taxon>
        <taxon>Planococcus</taxon>
    </lineage>
</organism>
<keyword evidence="2 4" id="KW-0238">DNA-binding</keyword>
<keyword evidence="7" id="KW-1185">Reference proteome</keyword>
<keyword evidence="1" id="KW-0805">Transcription regulation</keyword>
<feature type="domain" description="HTH tetR-type" evidence="5">
    <location>
        <begin position="12"/>
        <end position="72"/>
    </location>
</feature>
<proteinExistence type="predicted"/>
<accession>A0A365K1H6</accession>
<dbReference type="Gene3D" id="1.10.357.10">
    <property type="entry name" value="Tetracycline Repressor, domain 2"/>
    <property type="match status" value="1"/>
</dbReference>
<dbReference type="EMBL" id="QLZQ01000007">
    <property type="protein sequence ID" value="RAZ66504.1"/>
    <property type="molecule type" value="Genomic_DNA"/>
</dbReference>
<dbReference type="InterPro" id="IPR023772">
    <property type="entry name" value="DNA-bd_HTH_TetR-type_CS"/>
</dbReference>
<dbReference type="Proteomes" id="UP000251869">
    <property type="component" value="Unassembled WGS sequence"/>
</dbReference>
<dbReference type="PROSITE" id="PS01081">
    <property type="entry name" value="HTH_TETR_1"/>
    <property type="match status" value="1"/>
</dbReference>
<dbReference type="AlphaFoldDB" id="A0A365K1H6"/>
<dbReference type="InterPro" id="IPR001647">
    <property type="entry name" value="HTH_TetR"/>
</dbReference>
<dbReference type="Pfam" id="PF08359">
    <property type="entry name" value="TetR_C_4"/>
    <property type="match status" value="1"/>
</dbReference>
<dbReference type="InterPro" id="IPR013570">
    <property type="entry name" value="Tscrpt_reg_YsiA_C"/>
</dbReference>
<dbReference type="PANTHER" id="PTHR30055">
    <property type="entry name" value="HTH-TYPE TRANSCRIPTIONAL REGULATOR RUTR"/>
    <property type="match status" value="1"/>
</dbReference>
<dbReference type="OrthoDB" id="9814200at2"/>
<dbReference type="InterPro" id="IPR036271">
    <property type="entry name" value="Tet_transcr_reg_TetR-rel_C_sf"/>
</dbReference>
<gene>
    <name evidence="6" type="ORF">DP119_13845</name>
</gene>
<protein>
    <submittedName>
        <fullName evidence="6">TetR/AcrR family transcriptional regulator</fullName>
    </submittedName>
</protein>
<keyword evidence="3" id="KW-0804">Transcription</keyword>
<feature type="DNA-binding region" description="H-T-H motif" evidence="4">
    <location>
        <begin position="35"/>
        <end position="54"/>
    </location>
</feature>
<dbReference type="PANTHER" id="PTHR30055:SF234">
    <property type="entry name" value="HTH-TYPE TRANSCRIPTIONAL REGULATOR BETI"/>
    <property type="match status" value="1"/>
</dbReference>
<dbReference type="SUPFAM" id="SSF46689">
    <property type="entry name" value="Homeodomain-like"/>
    <property type="match status" value="1"/>
</dbReference>
<evidence type="ECO:0000313" key="7">
    <source>
        <dbReference type="Proteomes" id="UP000251869"/>
    </source>
</evidence>
<evidence type="ECO:0000256" key="3">
    <source>
        <dbReference type="ARBA" id="ARBA00023163"/>
    </source>
</evidence>
<evidence type="ECO:0000256" key="2">
    <source>
        <dbReference type="ARBA" id="ARBA00023125"/>
    </source>
</evidence>
<evidence type="ECO:0000256" key="4">
    <source>
        <dbReference type="PROSITE-ProRule" id="PRU00335"/>
    </source>
</evidence>